<comment type="caution">
    <text evidence="2">The sequence shown here is derived from an EMBL/GenBank/DDBJ whole genome shotgun (WGS) entry which is preliminary data.</text>
</comment>
<reference evidence="2" key="1">
    <citation type="submission" date="2023-07" db="EMBL/GenBank/DDBJ databases">
        <title>Chromosome-level Genome Assembly of Striped Snakehead (Channa striata).</title>
        <authorList>
            <person name="Liu H."/>
        </authorList>
    </citation>
    <scope>NUCLEOTIDE SEQUENCE</scope>
    <source>
        <strain evidence="2">Gz</strain>
        <tissue evidence="2">Muscle</tissue>
    </source>
</reference>
<accession>A0AA88SYR1</accession>
<dbReference type="Proteomes" id="UP001187415">
    <property type="component" value="Unassembled WGS sequence"/>
</dbReference>
<sequence length="103" mass="11793">MVSRKVFCGAMRPRITGIRDRVEPRLSRRSEPWLSPAVDTKPGRNLDEFPGAPPNPWRRAPSRDSRDSTVRKRRATTEQVVPAARRREERGQRDGGTEGTTWI</sequence>
<protein>
    <submittedName>
        <fullName evidence="2">Uncharacterized protein</fullName>
    </submittedName>
</protein>
<proteinExistence type="predicted"/>
<dbReference type="AlphaFoldDB" id="A0AA88SYR1"/>
<feature type="region of interest" description="Disordered" evidence="1">
    <location>
        <begin position="22"/>
        <end position="103"/>
    </location>
</feature>
<feature type="compositionally biased region" description="Basic and acidic residues" evidence="1">
    <location>
        <begin position="61"/>
        <end position="70"/>
    </location>
</feature>
<gene>
    <name evidence="2" type="ORF">Q5P01_005663</name>
</gene>
<organism evidence="2 3">
    <name type="scientific">Channa striata</name>
    <name type="common">Snakehead murrel</name>
    <name type="synonym">Ophicephalus striatus</name>
    <dbReference type="NCBI Taxonomy" id="64152"/>
    <lineage>
        <taxon>Eukaryota</taxon>
        <taxon>Metazoa</taxon>
        <taxon>Chordata</taxon>
        <taxon>Craniata</taxon>
        <taxon>Vertebrata</taxon>
        <taxon>Euteleostomi</taxon>
        <taxon>Actinopterygii</taxon>
        <taxon>Neopterygii</taxon>
        <taxon>Teleostei</taxon>
        <taxon>Neoteleostei</taxon>
        <taxon>Acanthomorphata</taxon>
        <taxon>Anabantaria</taxon>
        <taxon>Anabantiformes</taxon>
        <taxon>Channoidei</taxon>
        <taxon>Channidae</taxon>
        <taxon>Channa</taxon>
    </lineage>
</organism>
<evidence type="ECO:0000256" key="1">
    <source>
        <dbReference type="SAM" id="MobiDB-lite"/>
    </source>
</evidence>
<keyword evidence="3" id="KW-1185">Reference proteome</keyword>
<dbReference type="EMBL" id="JAUPFM010000003">
    <property type="protein sequence ID" value="KAK2856928.1"/>
    <property type="molecule type" value="Genomic_DNA"/>
</dbReference>
<name>A0AA88SYR1_CHASR</name>
<feature type="compositionally biased region" description="Basic and acidic residues" evidence="1">
    <location>
        <begin position="22"/>
        <end position="31"/>
    </location>
</feature>
<feature type="compositionally biased region" description="Basic and acidic residues" evidence="1">
    <location>
        <begin position="85"/>
        <end position="96"/>
    </location>
</feature>
<evidence type="ECO:0000313" key="2">
    <source>
        <dbReference type="EMBL" id="KAK2856928.1"/>
    </source>
</evidence>
<evidence type="ECO:0000313" key="3">
    <source>
        <dbReference type="Proteomes" id="UP001187415"/>
    </source>
</evidence>